<accession>A0AAV1T4D7</accession>
<comment type="caution">
    <text evidence="1">The sequence shown here is derived from an EMBL/GenBank/DDBJ whole genome shotgun (WGS) entry which is preliminary data.</text>
</comment>
<dbReference type="Proteomes" id="UP001162060">
    <property type="component" value="Unassembled WGS sequence"/>
</dbReference>
<evidence type="ECO:0000313" key="2">
    <source>
        <dbReference type="Proteomes" id="UP001162060"/>
    </source>
</evidence>
<gene>
    <name evidence="1" type="ORF">PM001_LOCUS2045</name>
</gene>
<name>A0AAV1T4D7_9STRA</name>
<dbReference type="EMBL" id="CAKLBY020000016">
    <property type="protein sequence ID" value="CAK7900279.1"/>
    <property type="molecule type" value="Genomic_DNA"/>
</dbReference>
<proteinExistence type="predicted"/>
<evidence type="ECO:0000313" key="1">
    <source>
        <dbReference type="EMBL" id="CAK7900279.1"/>
    </source>
</evidence>
<organism evidence="1 2">
    <name type="scientific">Peronospora matthiolae</name>
    <dbReference type="NCBI Taxonomy" id="2874970"/>
    <lineage>
        <taxon>Eukaryota</taxon>
        <taxon>Sar</taxon>
        <taxon>Stramenopiles</taxon>
        <taxon>Oomycota</taxon>
        <taxon>Peronosporomycetes</taxon>
        <taxon>Peronosporales</taxon>
        <taxon>Peronosporaceae</taxon>
        <taxon>Peronospora</taxon>
    </lineage>
</organism>
<reference evidence="1" key="1">
    <citation type="submission" date="2024-01" db="EMBL/GenBank/DDBJ databases">
        <authorList>
            <person name="Webb A."/>
        </authorList>
    </citation>
    <scope>NUCLEOTIDE SEQUENCE</scope>
    <source>
        <strain evidence="1">Pm1</strain>
    </source>
</reference>
<dbReference type="AlphaFoldDB" id="A0AAV1T4D7"/>
<protein>
    <submittedName>
        <fullName evidence="1">Uncharacterized protein</fullName>
    </submittedName>
</protein>
<sequence>MSSHDGMASHDHSTWFSSQTVKLTPHCCIEHTTEKSFVLRLQTHEEQAASSGDTRTSDNRATHALRLTQDEEYAGGRSDSDVSKTLAALYAESERKKQWLDSEEKTFQCGQQRLGSLQREYAALLRTLEQRKRRRKERLCVPKLLRGGPRNESRERDCDCANTYSYGCSDSDDSSCKDKRLARRSCSSCTQSCRPRRDGAKRERERLRQFRREVSLRFQLLESECRESTLQMEKIVADLRREYADSCLFGTSLKF</sequence>